<keyword evidence="2" id="KW-1003">Cell membrane</keyword>
<dbReference type="GO" id="GO:0005886">
    <property type="term" value="C:plasma membrane"/>
    <property type="evidence" value="ECO:0007669"/>
    <property type="project" value="UniProtKB-SubCell"/>
</dbReference>
<evidence type="ECO:0000256" key="6">
    <source>
        <dbReference type="SAM" id="Phobius"/>
    </source>
</evidence>
<evidence type="ECO:0000259" key="7">
    <source>
        <dbReference type="PROSITE" id="PS50850"/>
    </source>
</evidence>
<feature type="transmembrane region" description="Helical" evidence="6">
    <location>
        <begin position="132"/>
        <end position="156"/>
    </location>
</feature>
<feature type="transmembrane region" description="Helical" evidence="6">
    <location>
        <begin position="249"/>
        <end position="270"/>
    </location>
</feature>
<dbReference type="InterPro" id="IPR020846">
    <property type="entry name" value="MFS_dom"/>
</dbReference>
<feature type="domain" description="Major facilitator superfamily (MFS) profile" evidence="7">
    <location>
        <begin position="8"/>
        <end position="423"/>
    </location>
</feature>
<feature type="transmembrane region" description="Helical" evidence="6">
    <location>
        <begin position="338"/>
        <end position="357"/>
    </location>
</feature>
<feature type="transmembrane region" description="Helical" evidence="6">
    <location>
        <begin position="282"/>
        <end position="299"/>
    </location>
</feature>
<evidence type="ECO:0000256" key="3">
    <source>
        <dbReference type="ARBA" id="ARBA00022692"/>
    </source>
</evidence>
<reference evidence="9" key="1">
    <citation type="submission" date="2017-11" db="EMBL/GenBank/DDBJ databases">
        <authorList>
            <person name="Chan K.G."/>
            <person name="Lee L.S."/>
        </authorList>
    </citation>
    <scope>NUCLEOTIDE SEQUENCE [LARGE SCALE GENOMIC DNA]</scope>
    <source>
        <strain evidence="9">DSM 100970</strain>
    </source>
</reference>
<keyword evidence="5 6" id="KW-0472">Membrane</keyword>
<protein>
    <recommendedName>
        <fullName evidence="7">Major facilitator superfamily (MFS) profile domain-containing protein</fullName>
    </recommendedName>
</protein>
<dbReference type="InterPro" id="IPR036259">
    <property type="entry name" value="MFS_trans_sf"/>
</dbReference>
<dbReference type="Proteomes" id="UP000236655">
    <property type="component" value="Chromosome"/>
</dbReference>
<dbReference type="PANTHER" id="PTHR43124:SF3">
    <property type="entry name" value="CHLORAMPHENICOL EFFLUX PUMP RV0191"/>
    <property type="match status" value="1"/>
</dbReference>
<accession>A0A2I7N330</accession>
<keyword evidence="4 6" id="KW-1133">Transmembrane helix</keyword>
<dbReference type="InterPro" id="IPR050189">
    <property type="entry name" value="MFS_Efflux_Transporters"/>
</dbReference>
<feature type="transmembrane region" description="Helical" evidence="6">
    <location>
        <begin position="211"/>
        <end position="229"/>
    </location>
</feature>
<keyword evidence="3 6" id="KW-0812">Transmembrane</keyword>
<organism evidence="8 9">
    <name type="scientific">Aquella oligotrophica</name>
    <dbReference type="NCBI Taxonomy" id="2067065"/>
    <lineage>
        <taxon>Bacteria</taxon>
        <taxon>Pseudomonadati</taxon>
        <taxon>Pseudomonadota</taxon>
        <taxon>Betaproteobacteria</taxon>
        <taxon>Neisseriales</taxon>
        <taxon>Neisseriaceae</taxon>
        <taxon>Aquella</taxon>
    </lineage>
</organism>
<comment type="subcellular location">
    <subcellularLocation>
        <location evidence="1">Cell membrane</location>
        <topology evidence="1">Multi-pass membrane protein</topology>
    </subcellularLocation>
</comment>
<dbReference type="RefSeq" id="WP_102950166.1">
    <property type="nucleotide sequence ID" value="NZ_CP024847.1"/>
</dbReference>
<evidence type="ECO:0000256" key="1">
    <source>
        <dbReference type="ARBA" id="ARBA00004651"/>
    </source>
</evidence>
<evidence type="ECO:0000313" key="9">
    <source>
        <dbReference type="Proteomes" id="UP000236655"/>
    </source>
</evidence>
<evidence type="ECO:0000256" key="2">
    <source>
        <dbReference type="ARBA" id="ARBA00022475"/>
    </source>
</evidence>
<feature type="transmembrane region" description="Helical" evidence="6">
    <location>
        <begin position="96"/>
        <end position="120"/>
    </location>
</feature>
<feature type="transmembrane region" description="Helical" evidence="6">
    <location>
        <begin position="74"/>
        <end position="90"/>
    </location>
</feature>
<dbReference type="Pfam" id="PF07690">
    <property type="entry name" value="MFS_1"/>
    <property type="match status" value="1"/>
</dbReference>
<dbReference type="GO" id="GO:0022857">
    <property type="term" value="F:transmembrane transporter activity"/>
    <property type="evidence" value="ECO:0007669"/>
    <property type="project" value="InterPro"/>
</dbReference>
<feature type="transmembrane region" description="Helical" evidence="6">
    <location>
        <begin position="305"/>
        <end position="326"/>
    </location>
</feature>
<dbReference type="PANTHER" id="PTHR43124">
    <property type="entry name" value="PURINE EFFLUX PUMP PBUE"/>
    <property type="match status" value="1"/>
</dbReference>
<dbReference type="PROSITE" id="PS50850">
    <property type="entry name" value="MFS"/>
    <property type="match status" value="1"/>
</dbReference>
<proteinExistence type="predicted"/>
<dbReference type="EMBL" id="CP024847">
    <property type="protein sequence ID" value="AUR50866.1"/>
    <property type="molecule type" value="Genomic_DNA"/>
</dbReference>
<name>A0A2I7N330_9NEIS</name>
<feature type="transmembrane region" description="Helical" evidence="6">
    <location>
        <begin position="400"/>
        <end position="419"/>
    </location>
</feature>
<sequence>MRYANKWLQWSSAELFFIFSVISGVMFGVFSGPIAKSMHLSDTALGWLSGIFFIVYAITQFFSGQLFVIFSARNVLLISTLVSAAGALLFSMTNSIFMLFAARIMLGVGLAATFVGVLFVAQNSFETRIFPVISSLSQSLANLCAGIFGFIAFMLIKSGFRTPYIALSIVFLICAVLVFLFFDKNQSNNKSANQQVPFIASLKKILKNSQVWYASLYFSGLFGAVLTFVDLFDVSFQMNAFHESFSNATILNSMIPFGLTVGGLTLGTLAQRLNNYVIPARFAGLLAVITFAVILFVRFDSANANFIVGSICVLFGVGCSGSILAFQCVQKNIAEAELRPLATSFVLTFSYIFSGLIEQPVVGDFIANTELGIINPGKKIFVYHWIFSSTVHDGWYKYNMGLYFIFATLIISFIASCFFKQRN</sequence>
<feature type="transmembrane region" description="Helical" evidence="6">
    <location>
        <begin position="12"/>
        <end position="32"/>
    </location>
</feature>
<dbReference type="InterPro" id="IPR011701">
    <property type="entry name" value="MFS"/>
</dbReference>
<dbReference type="AlphaFoldDB" id="A0A2I7N330"/>
<evidence type="ECO:0000256" key="5">
    <source>
        <dbReference type="ARBA" id="ARBA00023136"/>
    </source>
</evidence>
<feature type="transmembrane region" description="Helical" evidence="6">
    <location>
        <begin position="44"/>
        <end position="62"/>
    </location>
</feature>
<dbReference type="OrthoDB" id="5291895at2"/>
<evidence type="ECO:0000313" key="8">
    <source>
        <dbReference type="EMBL" id="AUR50866.1"/>
    </source>
</evidence>
<keyword evidence="9" id="KW-1185">Reference proteome</keyword>
<dbReference type="KEGG" id="nba:CUN60_00635"/>
<feature type="transmembrane region" description="Helical" evidence="6">
    <location>
        <begin position="162"/>
        <end position="182"/>
    </location>
</feature>
<dbReference type="Gene3D" id="1.20.1250.20">
    <property type="entry name" value="MFS general substrate transporter like domains"/>
    <property type="match status" value="2"/>
</dbReference>
<evidence type="ECO:0000256" key="4">
    <source>
        <dbReference type="ARBA" id="ARBA00022989"/>
    </source>
</evidence>
<dbReference type="SUPFAM" id="SSF103473">
    <property type="entry name" value="MFS general substrate transporter"/>
    <property type="match status" value="1"/>
</dbReference>
<gene>
    <name evidence="8" type="ORF">CUN60_00635</name>
</gene>